<evidence type="ECO:0000256" key="2">
    <source>
        <dbReference type="ARBA" id="ARBA00022729"/>
    </source>
</evidence>
<evidence type="ECO:0000313" key="4">
    <source>
        <dbReference type="EMBL" id="MBL4929143.1"/>
    </source>
</evidence>
<dbReference type="PRINTS" id="PR01805">
    <property type="entry name" value="VACJLIPOPROT"/>
</dbReference>
<dbReference type="InterPro" id="IPR007428">
    <property type="entry name" value="MlaA"/>
</dbReference>
<accession>A0A8J7MSA3</accession>
<evidence type="ECO:0000256" key="3">
    <source>
        <dbReference type="SAM" id="SignalP"/>
    </source>
</evidence>
<feature type="signal peptide" evidence="3">
    <location>
        <begin position="1"/>
        <end position="32"/>
    </location>
</feature>
<keyword evidence="2 3" id="KW-0732">Signal</keyword>
<sequence length="254" mass="27402">MLENVFQCAFRARNFMWLLAVTALTACGPAPVAQGINDPYEQTNRNIHQINLAVDRNVVRPVSRLFGDGDGFVLRRAKNFAGNLSVPGTVVNNLLQLRIADAGQNTLRFAVNSTFGLAGLFDPAGTLGVAPKPTDFGETLHVWGVGEGPYMEVPLVGPSTARDTLGTAVDLVINPTNLLPEPEVYVGVAAKLASRLGDRARYSGTVDSILYDSADSYAQTRLLYLQNRRFELGKGKPADAATGFVDPYEDPYGQ</sequence>
<gene>
    <name evidence="4" type="ORF">JI744_13595</name>
</gene>
<organism evidence="4 5">
    <name type="scientific">Fuscibacter oryzae</name>
    <dbReference type="NCBI Taxonomy" id="2803939"/>
    <lineage>
        <taxon>Bacteria</taxon>
        <taxon>Pseudomonadati</taxon>
        <taxon>Pseudomonadota</taxon>
        <taxon>Alphaproteobacteria</taxon>
        <taxon>Rhodobacterales</taxon>
        <taxon>Paracoccaceae</taxon>
        <taxon>Fuscibacter</taxon>
    </lineage>
</organism>
<dbReference type="Proteomes" id="UP000619033">
    <property type="component" value="Unassembled WGS sequence"/>
</dbReference>
<name>A0A8J7MSA3_9RHOB</name>
<dbReference type="Pfam" id="PF04333">
    <property type="entry name" value="MlaA"/>
    <property type="match status" value="1"/>
</dbReference>
<proteinExistence type="inferred from homology"/>
<dbReference type="PANTHER" id="PTHR30035:SF3">
    <property type="entry name" value="INTERMEMBRANE PHOSPHOLIPID TRANSPORT SYSTEM LIPOPROTEIN MLAA"/>
    <property type="match status" value="1"/>
</dbReference>
<comment type="similarity">
    <text evidence="1">Belongs to the MlaA family.</text>
</comment>
<protein>
    <submittedName>
        <fullName evidence="4">VacJ family lipoprotein</fullName>
    </submittedName>
</protein>
<dbReference type="EMBL" id="JAESVP010000006">
    <property type="protein sequence ID" value="MBL4929143.1"/>
    <property type="molecule type" value="Genomic_DNA"/>
</dbReference>
<dbReference type="PANTHER" id="PTHR30035">
    <property type="entry name" value="LIPOPROTEIN VACJ-RELATED"/>
    <property type="match status" value="1"/>
</dbReference>
<keyword evidence="4" id="KW-0449">Lipoprotein</keyword>
<dbReference type="GO" id="GO:0120010">
    <property type="term" value="P:intermembrane phospholipid transfer"/>
    <property type="evidence" value="ECO:0007669"/>
    <property type="project" value="TreeGrafter"/>
</dbReference>
<evidence type="ECO:0000256" key="1">
    <source>
        <dbReference type="ARBA" id="ARBA00010634"/>
    </source>
</evidence>
<evidence type="ECO:0000313" key="5">
    <source>
        <dbReference type="Proteomes" id="UP000619033"/>
    </source>
</evidence>
<feature type="chain" id="PRO_5035166116" evidence="3">
    <location>
        <begin position="33"/>
        <end position="254"/>
    </location>
</feature>
<dbReference type="GO" id="GO:0016020">
    <property type="term" value="C:membrane"/>
    <property type="evidence" value="ECO:0007669"/>
    <property type="project" value="InterPro"/>
</dbReference>
<reference evidence="4" key="1">
    <citation type="submission" date="2021-01" db="EMBL/GenBank/DDBJ databases">
        <title>Genome seq and assembly of Tabrizicola sp. KVB23.</title>
        <authorList>
            <person name="Chhetri G."/>
        </authorList>
    </citation>
    <scope>NUCLEOTIDE SEQUENCE</scope>
    <source>
        <strain evidence="4">KVB23</strain>
    </source>
</reference>
<dbReference type="AlphaFoldDB" id="A0A8J7MSA3"/>
<keyword evidence="5" id="KW-1185">Reference proteome</keyword>
<comment type="caution">
    <text evidence="4">The sequence shown here is derived from an EMBL/GenBank/DDBJ whole genome shotgun (WGS) entry which is preliminary data.</text>
</comment>